<dbReference type="PANTHER" id="PTHR33048">
    <property type="entry name" value="PTH11-LIKE INTEGRAL MEMBRANE PROTEIN (AFU_ORTHOLOGUE AFUA_5G11245)"/>
    <property type="match status" value="1"/>
</dbReference>
<feature type="region of interest" description="Disordered" evidence="6">
    <location>
        <begin position="327"/>
        <end position="363"/>
    </location>
</feature>
<dbReference type="EMBL" id="ML976656">
    <property type="protein sequence ID" value="KAF1980343.1"/>
    <property type="molecule type" value="Genomic_DNA"/>
</dbReference>
<comment type="subcellular location">
    <subcellularLocation>
        <location evidence="1">Membrane</location>
        <topology evidence="1">Multi-pass membrane protein</topology>
    </subcellularLocation>
</comment>
<keyword evidence="3 7" id="KW-1133">Transmembrane helix</keyword>
<feature type="transmembrane region" description="Helical" evidence="7">
    <location>
        <begin position="12"/>
        <end position="35"/>
    </location>
</feature>
<evidence type="ECO:0000256" key="3">
    <source>
        <dbReference type="ARBA" id="ARBA00022989"/>
    </source>
</evidence>
<sequence length="363" mass="40514">MYPPGDEQTRQNVAVGAIIVSSLLGMACVSLRVYTRAYVFRNMGNEDWTMILAAVLTMVLASLFLVSLKKYNMGFSGISLTMEKSVESAKLGLAVIAVYKTIVTLIKASILMIYLRLSVTKAFAWLCKGSIYLLFTYQAIVLIIIPLECIPLRKMWDFTGTVPGHCIDTATFYYITSAFHIIMDMWILLLPYRLIFSIPRPTREKIAVYAVFGLGAFGTLCSIIRFHFLVVALHSMDPYYDALGLHVWSMTEVNVGIICASIPTLRPLLSRAQRTRTKHALNIPEKSETPLPSPSSSKRGGLLQAKEMFITLGTLTAGTFRGTNASSVYSDEEWNDEKPPPVPPKDMRAPPRMAMPDMAYRKL</sequence>
<organism evidence="9 10">
    <name type="scientific">Bimuria novae-zelandiae CBS 107.79</name>
    <dbReference type="NCBI Taxonomy" id="1447943"/>
    <lineage>
        <taxon>Eukaryota</taxon>
        <taxon>Fungi</taxon>
        <taxon>Dikarya</taxon>
        <taxon>Ascomycota</taxon>
        <taxon>Pezizomycotina</taxon>
        <taxon>Dothideomycetes</taxon>
        <taxon>Pleosporomycetidae</taxon>
        <taxon>Pleosporales</taxon>
        <taxon>Massarineae</taxon>
        <taxon>Didymosphaeriaceae</taxon>
        <taxon>Bimuria</taxon>
    </lineage>
</organism>
<gene>
    <name evidence="9" type="ORF">BU23DRAFT_522391</name>
</gene>
<evidence type="ECO:0000256" key="7">
    <source>
        <dbReference type="SAM" id="Phobius"/>
    </source>
</evidence>
<dbReference type="InterPro" id="IPR052337">
    <property type="entry name" value="SAT4-like"/>
</dbReference>
<feature type="transmembrane region" description="Helical" evidence="7">
    <location>
        <begin position="122"/>
        <end position="145"/>
    </location>
</feature>
<dbReference type="AlphaFoldDB" id="A0A6A5VRK7"/>
<dbReference type="OrthoDB" id="5329176at2759"/>
<feature type="transmembrane region" description="Helical" evidence="7">
    <location>
        <begin position="172"/>
        <end position="194"/>
    </location>
</feature>
<feature type="transmembrane region" description="Helical" evidence="7">
    <location>
        <begin position="248"/>
        <end position="269"/>
    </location>
</feature>
<dbReference type="Proteomes" id="UP000800036">
    <property type="component" value="Unassembled WGS sequence"/>
</dbReference>
<evidence type="ECO:0000256" key="2">
    <source>
        <dbReference type="ARBA" id="ARBA00022692"/>
    </source>
</evidence>
<name>A0A6A5VRK7_9PLEO</name>
<keyword evidence="4 7" id="KW-0472">Membrane</keyword>
<proteinExistence type="inferred from homology"/>
<dbReference type="Pfam" id="PF20684">
    <property type="entry name" value="Fung_rhodopsin"/>
    <property type="match status" value="1"/>
</dbReference>
<feature type="domain" description="Rhodopsin" evidence="8">
    <location>
        <begin position="31"/>
        <end position="271"/>
    </location>
</feature>
<evidence type="ECO:0000256" key="6">
    <source>
        <dbReference type="SAM" id="MobiDB-lite"/>
    </source>
</evidence>
<keyword evidence="10" id="KW-1185">Reference proteome</keyword>
<feature type="transmembrane region" description="Helical" evidence="7">
    <location>
        <begin position="206"/>
        <end position="228"/>
    </location>
</feature>
<protein>
    <recommendedName>
        <fullName evidence="8">Rhodopsin domain-containing protein</fullName>
    </recommendedName>
</protein>
<reference evidence="9" key="1">
    <citation type="journal article" date="2020" name="Stud. Mycol.">
        <title>101 Dothideomycetes genomes: a test case for predicting lifestyles and emergence of pathogens.</title>
        <authorList>
            <person name="Haridas S."/>
            <person name="Albert R."/>
            <person name="Binder M."/>
            <person name="Bloem J."/>
            <person name="Labutti K."/>
            <person name="Salamov A."/>
            <person name="Andreopoulos B."/>
            <person name="Baker S."/>
            <person name="Barry K."/>
            <person name="Bills G."/>
            <person name="Bluhm B."/>
            <person name="Cannon C."/>
            <person name="Castanera R."/>
            <person name="Culley D."/>
            <person name="Daum C."/>
            <person name="Ezra D."/>
            <person name="Gonzalez J."/>
            <person name="Henrissat B."/>
            <person name="Kuo A."/>
            <person name="Liang C."/>
            <person name="Lipzen A."/>
            <person name="Lutzoni F."/>
            <person name="Magnuson J."/>
            <person name="Mondo S."/>
            <person name="Nolan M."/>
            <person name="Ohm R."/>
            <person name="Pangilinan J."/>
            <person name="Park H.-J."/>
            <person name="Ramirez L."/>
            <person name="Alfaro M."/>
            <person name="Sun H."/>
            <person name="Tritt A."/>
            <person name="Yoshinaga Y."/>
            <person name="Zwiers L.-H."/>
            <person name="Turgeon B."/>
            <person name="Goodwin S."/>
            <person name="Spatafora J."/>
            <person name="Crous P."/>
            <person name="Grigoriev I."/>
        </authorList>
    </citation>
    <scope>NUCLEOTIDE SEQUENCE</scope>
    <source>
        <strain evidence="9">CBS 107.79</strain>
    </source>
</reference>
<evidence type="ECO:0000256" key="5">
    <source>
        <dbReference type="ARBA" id="ARBA00038359"/>
    </source>
</evidence>
<keyword evidence="2 7" id="KW-0812">Transmembrane</keyword>
<dbReference type="InterPro" id="IPR049326">
    <property type="entry name" value="Rhodopsin_dom_fungi"/>
</dbReference>
<evidence type="ECO:0000313" key="9">
    <source>
        <dbReference type="EMBL" id="KAF1980343.1"/>
    </source>
</evidence>
<evidence type="ECO:0000313" key="10">
    <source>
        <dbReference type="Proteomes" id="UP000800036"/>
    </source>
</evidence>
<comment type="similarity">
    <text evidence="5">Belongs to the SAT4 family.</text>
</comment>
<feature type="transmembrane region" description="Helical" evidence="7">
    <location>
        <begin position="88"/>
        <end position="115"/>
    </location>
</feature>
<feature type="compositionally biased region" description="Low complexity" evidence="6">
    <location>
        <begin position="350"/>
        <end position="363"/>
    </location>
</feature>
<feature type="transmembrane region" description="Helical" evidence="7">
    <location>
        <begin position="47"/>
        <end position="68"/>
    </location>
</feature>
<feature type="region of interest" description="Disordered" evidence="6">
    <location>
        <begin position="279"/>
        <end position="299"/>
    </location>
</feature>
<dbReference type="GO" id="GO:0016020">
    <property type="term" value="C:membrane"/>
    <property type="evidence" value="ECO:0007669"/>
    <property type="project" value="UniProtKB-SubCell"/>
</dbReference>
<dbReference type="PANTHER" id="PTHR33048:SF123">
    <property type="entry name" value="INTEGRAL MEMBRANE PROTEIN"/>
    <property type="match status" value="1"/>
</dbReference>
<accession>A0A6A5VRK7</accession>
<evidence type="ECO:0000259" key="8">
    <source>
        <dbReference type="Pfam" id="PF20684"/>
    </source>
</evidence>
<evidence type="ECO:0000256" key="4">
    <source>
        <dbReference type="ARBA" id="ARBA00023136"/>
    </source>
</evidence>
<evidence type="ECO:0000256" key="1">
    <source>
        <dbReference type="ARBA" id="ARBA00004141"/>
    </source>
</evidence>